<dbReference type="Proteomes" id="UP000696280">
    <property type="component" value="Unassembled WGS sequence"/>
</dbReference>
<name>A0A9N9PN59_9HELO</name>
<keyword evidence="3" id="KW-1185">Reference proteome</keyword>
<accession>A0A9N9PN59</accession>
<evidence type="ECO:0000256" key="1">
    <source>
        <dbReference type="SAM" id="MobiDB-lite"/>
    </source>
</evidence>
<reference evidence="2" key="1">
    <citation type="submission" date="2021-07" db="EMBL/GenBank/DDBJ databases">
        <authorList>
            <person name="Durling M."/>
        </authorList>
    </citation>
    <scope>NUCLEOTIDE SEQUENCE</scope>
</reference>
<protein>
    <submittedName>
        <fullName evidence="2">Uncharacterized protein</fullName>
    </submittedName>
</protein>
<evidence type="ECO:0000313" key="3">
    <source>
        <dbReference type="Proteomes" id="UP000696280"/>
    </source>
</evidence>
<dbReference type="AlphaFoldDB" id="A0A9N9PN59"/>
<feature type="region of interest" description="Disordered" evidence="1">
    <location>
        <begin position="46"/>
        <end position="74"/>
    </location>
</feature>
<gene>
    <name evidence="2" type="ORF">HYFRA_00008158</name>
</gene>
<organism evidence="2 3">
    <name type="scientific">Hymenoscyphus fraxineus</name>
    <dbReference type="NCBI Taxonomy" id="746836"/>
    <lineage>
        <taxon>Eukaryota</taxon>
        <taxon>Fungi</taxon>
        <taxon>Dikarya</taxon>
        <taxon>Ascomycota</taxon>
        <taxon>Pezizomycotina</taxon>
        <taxon>Leotiomycetes</taxon>
        <taxon>Helotiales</taxon>
        <taxon>Helotiaceae</taxon>
        <taxon>Hymenoscyphus</taxon>
    </lineage>
</organism>
<proteinExistence type="predicted"/>
<sequence length="107" mass="11855">MPRQCMRGREAPVGGRLLDASAYGKEIQLPIPGELQVPKPCHAATRSSTYAARGGSNKHDRDTYPSFVPGNTPDHDRVAVAVAQAQREDRVTPQLGICRLRERTREY</sequence>
<dbReference type="EMBL" id="CAJVRL010000099">
    <property type="protein sequence ID" value="CAG8960439.1"/>
    <property type="molecule type" value="Genomic_DNA"/>
</dbReference>
<comment type="caution">
    <text evidence="2">The sequence shown here is derived from an EMBL/GenBank/DDBJ whole genome shotgun (WGS) entry which is preliminary data.</text>
</comment>
<evidence type="ECO:0000313" key="2">
    <source>
        <dbReference type="EMBL" id="CAG8960439.1"/>
    </source>
</evidence>